<organism evidence="1 2">
    <name type="scientific">Nonomuraea solani</name>
    <dbReference type="NCBI Taxonomy" id="1144553"/>
    <lineage>
        <taxon>Bacteria</taxon>
        <taxon>Bacillati</taxon>
        <taxon>Actinomycetota</taxon>
        <taxon>Actinomycetes</taxon>
        <taxon>Streptosporangiales</taxon>
        <taxon>Streptosporangiaceae</taxon>
        <taxon>Nonomuraea</taxon>
    </lineage>
</organism>
<dbReference type="Proteomes" id="UP000236732">
    <property type="component" value="Unassembled WGS sequence"/>
</dbReference>
<protein>
    <recommendedName>
        <fullName evidence="3">Prenyltransferase and squalene oxidase repeat-containing protein</fullName>
    </recommendedName>
</protein>
<dbReference type="OrthoDB" id="9758578at2"/>
<dbReference type="InterPro" id="IPR008930">
    <property type="entry name" value="Terpenoid_cyclase/PrenylTrfase"/>
</dbReference>
<dbReference type="EMBL" id="FNVT01000012">
    <property type="protein sequence ID" value="SEG98856.1"/>
    <property type="molecule type" value="Genomic_DNA"/>
</dbReference>
<evidence type="ECO:0008006" key="3">
    <source>
        <dbReference type="Google" id="ProtNLM"/>
    </source>
</evidence>
<name>A0A1H6EPB4_9ACTN</name>
<dbReference type="AlphaFoldDB" id="A0A1H6EPB4"/>
<evidence type="ECO:0000313" key="1">
    <source>
        <dbReference type="EMBL" id="SEG98856.1"/>
    </source>
</evidence>
<accession>A0A1H6EPB4</accession>
<evidence type="ECO:0000313" key="2">
    <source>
        <dbReference type="Proteomes" id="UP000236732"/>
    </source>
</evidence>
<dbReference type="SUPFAM" id="SSF48239">
    <property type="entry name" value="Terpenoid cyclases/Protein prenyltransferases"/>
    <property type="match status" value="1"/>
</dbReference>
<proteinExistence type="predicted"/>
<keyword evidence="2" id="KW-1185">Reference proteome</keyword>
<dbReference type="RefSeq" id="WP_103960354.1">
    <property type="nucleotide sequence ID" value="NZ_FNVT01000012.1"/>
</dbReference>
<sequence length="305" mass="33754">MDPRTRAAVDWLLTGEEPGIRGQTRRDLLGEPPDEDVMKGRKVQALLAPGLGRDPYQKWSGAHWRLVSLAELGAPPGEPHVVAIADYVLSWLTNGGRGVRVIGGLPRQHASIEGNALAAVCRLGLAADPRAGLLAGWLVSWQWPDGGWNCDERAGGHRSSFHETLPPMWGLHEYARATGDEPAATAAGRAAELLLEHRLFRSLATGEVIHRAWLAPHYPPYWHYDILQALLVLSRMGRAADPRAADALDELERRRLRDGRWRSGGHWFNPPDRPYMHDPADWGRSGPNEMVTLNALRVLRAAGRL</sequence>
<reference evidence="1 2" key="1">
    <citation type="submission" date="2016-10" db="EMBL/GenBank/DDBJ databases">
        <authorList>
            <person name="de Groot N.N."/>
        </authorList>
    </citation>
    <scope>NUCLEOTIDE SEQUENCE [LARGE SCALE GENOMIC DNA]</scope>
    <source>
        <strain evidence="1 2">CGMCC 4.7037</strain>
    </source>
</reference>
<gene>
    <name evidence="1" type="ORF">SAMN05444920_11276</name>
</gene>
<dbReference type="Gene3D" id="1.50.10.20">
    <property type="match status" value="1"/>
</dbReference>